<evidence type="ECO:0000256" key="2">
    <source>
        <dbReference type="ARBA" id="ARBA00022475"/>
    </source>
</evidence>
<keyword evidence="11" id="KW-1185">Reference proteome</keyword>
<proteinExistence type="predicted"/>
<evidence type="ECO:0000256" key="5">
    <source>
        <dbReference type="ARBA" id="ARBA00023136"/>
    </source>
</evidence>
<keyword evidence="2" id="KW-1003">Cell membrane</keyword>
<keyword evidence="4 7" id="KW-1133">Transmembrane helix</keyword>
<dbReference type="Pfam" id="PF13807">
    <property type="entry name" value="GNVR"/>
    <property type="match status" value="1"/>
</dbReference>
<evidence type="ECO:0008006" key="12">
    <source>
        <dbReference type="Google" id="ProtNLM"/>
    </source>
</evidence>
<dbReference type="InterPro" id="IPR003856">
    <property type="entry name" value="LPS_length_determ_N"/>
</dbReference>
<evidence type="ECO:0000256" key="4">
    <source>
        <dbReference type="ARBA" id="ARBA00022989"/>
    </source>
</evidence>
<evidence type="ECO:0000313" key="11">
    <source>
        <dbReference type="Proteomes" id="UP000619761"/>
    </source>
</evidence>
<comment type="subcellular location">
    <subcellularLocation>
        <location evidence="1">Cell membrane</location>
        <topology evidence="1">Multi-pass membrane protein</topology>
    </subcellularLocation>
</comment>
<dbReference type="InterPro" id="IPR032807">
    <property type="entry name" value="GNVR"/>
</dbReference>
<evidence type="ECO:0000256" key="7">
    <source>
        <dbReference type="SAM" id="Phobius"/>
    </source>
</evidence>
<dbReference type="PANTHER" id="PTHR32309">
    <property type="entry name" value="TYROSINE-PROTEIN KINASE"/>
    <property type="match status" value="1"/>
</dbReference>
<dbReference type="InterPro" id="IPR017468">
    <property type="entry name" value="Chain_len_reg_EpsF"/>
</dbReference>
<dbReference type="Pfam" id="PF02706">
    <property type="entry name" value="Wzz"/>
    <property type="match status" value="1"/>
</dbReference>
<gene>
    <name evidence="10" type="ORF">GCM10011613_19700</name>
</gene>
<evidence type="ECO:0000313" key="10">
    <source>
        <dbReference type="EMBL" id="GGY74361.1"/>
    </source>
</evidence>
<dbReference type="PANTHER" id="PTHR32309:SF13">
    <property type="entry name" value="FERRIC ENTEROBACTIN TRANSPORT PROTEIN FEPE"/>
    <property type="match status" value="1"/>
</dbReference>
<reference evidence="11" key="1">
    <citation type="journal article" date="2019" name="Int. J. Syst. Evol. Microbiol.">
        <title>The Global Catalogue of Microorganisms (GCM) 10K type strain sequencing project: providing services to taxonomists for standard genome sequencing and annotation.</title>
        <authorList>
            <consortium name="The Broad Institute Genomics Platform"/>
            <consortium name="The Broad Institute Genome Sequencing Center for Infectious Disease"/>
            <person name="Wu L."/>
            <person name="Ma J."/>
        </authorList>
    </citation>
    <scope>NUCLEOTIDE SEQUENCE [LARGE SCALE GENOMIC DNA]</scope>
    <source>
        <strain evidence="11">KCTC 32239</strain>
    </source>
</reference>
<keyword evidence="6" id="KW-0175">Coiled coil</keyword>
<dbReference type="EMBL" id="BMYZ01000001">
    <property type="protein sequence ID" value="GGY74361.1"/>
    <property type="molecule type" value="Genomic_DNA"/>
</dbReference>
<evidence type="ECO:0000256" key="1">
    <source>
        <dbReference type="ARBA" id="ARBA00004651"/>
    </source>
</evidence>
<feature type="domain" description="Tyrosine-protein kinase G-rich" evidence="9">
    <location>
        <begin position="348"/>
        <end position="421"/>
    </location>
</feature>
<comment type="caution">
    <text evidence="10">The sequence shown here is derived from an EMBL/GenBank/DDBJ whole genome shotgun (WGS) entry which is preliminary data.</text>
</comment>
<name>A0ABQ3B5N4_9GAMM</name>
<accession>A0ABQ3B5N4</accession>
<keyword evidence="5 7" id="KW-0472">Membrane</keyword>
<keyword evidence="3 7" id="KW-0812">Transmembrane</keyword>
<sequence length="466" mass="51472">MMTLNSLLRILYARRATIGSIALAVIALAIVITFLTPKLYMATTNLIIDGKGQDPVSGQSMPARMMTGYLTTQAEIIRSRNVANKVIDQLKLTTKEDVANELGLPDNETERRKALLTYLDKGLVVDTERESNVLNISFKAKNPLFAAQLADAFAQAYINTNLELRIEPAKQTARWYDQQLASMRTSLVEKQNALSSYQEKHDILATSDRLDLESAKLAELSSMLIAAQNERLNNTTRNNQISGNRGALPAQALDNPQVQRLSGELAQAQARLADLLTRVGENHPQYRQAQGEVDSLNQQLGQALRFINGSVRSSVELSQSREEQLKAELAAQKERVLQFSRNRNELTLLKQEVDNSQAAYDAALARATQTKLESQVALTDISILNIAPVPTRATTPRTAMNLMLGVLTGLLLGVAVALAREWMDRRVRTPLDIEQGLGLPVLARIPALTVGRSGFANKRFLTRNFS</sequence>
<evidence type="ECO:0000256" key="6">
    <source>
        <dbReference type="SAM" id="Coils"/>
    </source>
</evidence>
<feature type="transmembrane region" description="Helical" evidence="7">
    <location>
        <begin position="12"/>
        <end position="35"/>
    </location>
</feature>
<dbReference type="NCBIfam" id="TIGR03017">
    <property type="entry name" value="EpsF"/>
    <property type="match status" value="1"/>
</dbReference>
<feature type="domain" description="Polysaccharide chain length determinant N-terminal" evidence="8">
    <location>
        <begin position="3"/>
        <end position="90"/>
    </location>
</feature>
<organism evidence="10 11">
    <name type="scientific">Cellvibrio zantedeschiae</name>
    <dbReference type="NCBI Taxonomy" id="1237077"/>
    <lineage>
        <taxon>Bacteria</taxon>
        <taxon>Pseudomonadati</taxon>
        <taxon>Pseudomonadota</taxon>
        <taxon>Gammaproteobacteria</taxon>
        <taxon>Cellvibrionales</taxon>
        <taxon>Cellvibrionaceae</taxon>
        <taxon>Cellvibrio</taxon>
    </lineage>
</organism>
<evidence type="ECO:0000259" key="8">
    <source>
        <dbReference type="Pfam" id="PF02706"/>
    </source>
</evidence>
<dbReference type="RefSeq" id="WP_229837763.1">
    <property type="nucleotide sequence ID" value="NZ_BMYZ01000001.1"/>
</dbReference>
<dbReference type="InterPro" id="IPR050445">
    <property type="entry name" value="Bact_polysacc_biosynth/exp"/>
</dbReference>
<protein>
    <recommendedName>
        <fullName evidence="12">Chain length determinant protein EpsF</fullName>
    </recommendedName>
</protein>
<feature type="transmembrane region" description="Helical" evidence="7">
    <location>
        <begin position="399"/>
        <end position="419"/>
    </location>
</feature>
<evidence type="ECO:0000259" key="9">
    <source>
        <dbReference type="Pfam" id="PF13807"/>
    </source>
</evidence>
<dbReference type="Proteomes" id="UP000619761">
    <property type="component" value="Unassembled WGS sequence"/>
</dbReference>
<feature type="coiled-coil region" evidence="6">
    <location>
        <begin position="315"/>
        <end position="342"/>
    </location>
</feature>
<evidence type="ECO:0000256" key="3">
    <source>
        <dbReference type="ARBA" id="ARBA00022692"/>
    </source>
</evidence>